<sequence>MNILLLGGAGFIGVNLIKRLRQDRYNVTVYDRSLDSKVLPGSNLNLIEGDYLSENNFDRILENQDVIVHLISTVSPASSMQNISNSYKDDVVKTLELLELAKNKGIKRMVFISSGGTVYGNSPNSDLLHEDMESYPLNHYGIMKYTIEKILLMYNQLYNMENVILRVANPYGPGQNPQKKIGAVSVFLDSILKGNALTLYGDGATVRDYIEISDVCEAIVRAIEYHSSSSIKPIFNVGTGVGTSIMDVIRTIEQIIDIKATINFEKMRDIDVKRNVLDPRRSREYLGFNYQITVNEGIQRLLIEHDKLIGQ</sequence>
<protein>
    <recommendedName>
        <fullName evidence="2">NAD-dependent epimerase/dehydratase domain-containing protein</fullName>
    </recommendedName>
</protein>
<dbReference type="Pfam" id="PF01370">
    <property type="entry name" value="Epimerase"/>
    <property type="match status" value="1"/>
</dbReference>
<dbReference type="Proteomes" id="UP000187412">
    <property type="component" value="Unassembled WGS sequence"/>
</dbReference>
<dbReference type="Gene3D" id="3.90.25.10">
    <property type="entry name" value="UDP-galactose 4-epimerase, domain 1"/>
    <property type="match status" value="1"/>
</dbReference>
<dbReference type="InterPro" id="IPR036291">
    <property type="entry name" value="NAD(P)-bd_dom_sf"/>
</dbReference>
<evidence type="ECO:0000313" key="4">
    <source>
        <dbReference type="Proteomes" id="UP000187412"/>
    </source>
</evidence>
<organism evidence="3 4">
    <name type="scientific">Paenibacillus borealis</name>
    <dbReference type="NCBI Taxonomy" id="160799"/>
    <lineage>
        <taxon>Bacteria</taxon>
        <taxon>Bacillati</taxon>
        <taxon>Bacillota</taxon>
        <taxon>Bacilli</taxon>
        <taxon>Bacillales</taxon>
        <taxon>Paenibacillaceae</taxon>
        <taxon>Paenibacillus</taxon>
    </lineage>
</organism>
<dbReference type="RefSeq" id="WP_076113841.1">
    <property type="nucleotide sequence ID" value="NZ_MPTB01000051.1"/>
</dbReference>
<dbReference type="EMBL" id="MPTB01000051">
    <property type="protein sequence ID" value="OMD40532.1"/>
    <property type="molecule type" value="Genomic_DNA"/>
</dbReference>
<comment type="caution">
    <text evidence="3">The sequence shown here is derived from an EMBL/GenBank/DDBJ whole genome shotgun (WGS) entry which is preliminary data.</text>
</comment>
<evidence type="ECO:0000259" key="2">
    <source>
        <dbReference type="Pfam" id="PF01370"/>
    </source>
</evidence>
<name>A0ABX3H163_PAEBO</name>
<dbReference type="InterPro" id="IPR001509">
    <property type="entry name" value="Epimerase_deHydtase"/>
</dbReference>
<evidence type="ECO:0000256" key="1">
    <source>
        <dbReference type="ARBA" id="ARBA00007637"/>
    </source>
</evidence>
<comment type="similarity">
    <text evidence="1">Belongs to the NAD(P)-dependent epimerase/dehydratase family.</text>
</comment>
<dbReference type="Gene3D" id="3.40.50.720">
    <property type="entry name" value="NAD(P)-binding Rossmann-like Domain"/>
    <property type="match status" value="1"/>
</dbReference>
<proteinExistence type="inferred from homology"/>
<dbReference type="SUPFAM" id="SSF51735">
    <property type="entry name" value="NAD(P)-binding Rossmann-fold domains"/>
    <property type="match status" value="1"/>
</dbReference>
<dbReference type="PANTHER" id="PTHR43000">
    <property type="entry name" value="DTDP-D-GLUCOSE 4,6-DEHYDRATASE-RELATED"/>
    <property type="match status" value="1"/>
</dbReference>
<gene>
    <name evidence="3" type="ORF">BSK56_28685</name>
</gene>
<evidence type="ECO:0000313" key="3">
    <source>
        <dbReference type="EMBL" id="OMD40532.1"/>
    </source>
</evidence>
<keyword evidence="4" id="KW-1185">Reference proteome</keyword>
<reference evidence="3 4" key="1">
    <citation type="submission" date="2016-10" db="EMBL/GenBank/DDBJ databases">
        <title>Paenibacillus species isolates.</title>
        <authorList>
            <person name="Beno S.M."/>
        </authorList>
    </citation>
    <scope>NUCLEOTIDE SEQUENCE [LARGE SCALE GENOMIC DNA]</scope>
    <source>
        <strain evidence="3 4">FSL H7-0744</strain>
    </source>
</reference>
<accession>A0ABX3H163</accession>
<feature type="domain" description="NAD-dependent epimerase/dehydratase" evidence="2">
    <location>
        <begin position="3"/>
        <end position="238"/>
    </location>
</feature>